<reference evidence="10 11" key="1">
    <citation type="journal article" date="2015" name="Geomicrobiol. J.">
        <title>Caldisalinibacter kiritimatiensis gen. nov., sp. nov., a moderately thermohalophilic thiosulfate-reducing bacterium from a hypersaline microbial mat.</title>
        <authorList>
            <person name="Ben Hania W."/>
            <person name="Joseph M."/>
            <person name="Fiebig A."/>
            <person name="Bunk B."/>
            <person name="Klenk H.-P."/>
            <person name="Fardeau M.-L."/>
            <person name="Spring S."/>
        </authorList>
    </citation>
    <scope>NUCLEOTIDE SEQUENCE [LARGE SCALE GENOMIC DNA]</scope>
    <source>
        <strain evidence="10 11">L21-TH-D2</strain>
    </source>
</reference>
<feature type="binding site" evidence="8">
    <location>
        <position position="299"/>
    </location>
    <ligand>
        <name>Zn(2+)</name>
        <dbReference type="ChEBI" id="CHEBI:29105"/>
        <label>2</label>
    </ligand>
</feature>
<comment type="caution">
    <text evidence="10">The sequence shown here is derived from an EMBL/GenBank/DDBJ whole genome shotgun (WGS) entry which is preliminary data.</text>
</comment>
<sequence length="489" mass="53429">MFNKKLFSKIIVAFLFVSLLVVSGISGLDSTEAFAAQQSKAPKYVFYFIGDGLGASQRQIAEFYKQHLTGDKNAKLTMNTFPVAGMNTTYSADTLVTDSAAAGTALAAGHKTNNGMISVLPNGKPVKTLVEAAEEKGMATGVITTTRLTHATAAVFASHNPDRNAENEIAEDYLDSGVEFFAGGGYRHFLPQGWDKYEPGIKSKRKDNKNLVADFIGNGYKVFYGEKGAEWFRKYEPKGQEKVFAPLTYSHMPYEIDRVNDNAYPSLGEITEKGIDVLSKYENGFFLMVEGGRIDHACHANDAAGSIHDTLAFDKALEEAVEFYNEHPEETLIVVVGDHETGGMGLGFSKNYFLKLEHLDGQKASFDGVIFGKYDGDRKAYFDYIAEVAGLTDLTAKERAEIEKAMDIVDSGEEYDVAVYGPSYYGPVGVATTHVLSERANVQWTTYAHSGTAIPMSAMGVGAENFGGYKDNTEIARTMAELMGFELTK</sequence>
<feature type="binding site" evidence="8">
    <location>
        <position position="295"/>
    </location>
    <ligand>
        <name>Zn(2+)</name>
        <dbReference type="ChEBI" id="CHEBI:29105"/>
        <label>2</label>
    </ligand>
</feature>
<feature type="binding site" evidence="8">
    <location>
        <position position="449"/>
    </location>
    <ligand>
        <name>Zn(2+)</name>
        <dbReference type="ChEBI" id="CHEBI:29105"/>
        <label>2</label>
    </ligand>
</feature>
<evidence type="ECO:0000256" key="2">
    <source>
        <dbReference type="ARBA" id="ARBA00022553"/>
    </source>
</evidence>
<dbReference type="SUPFAM" id="SSF53649">
    <property type="entry name" value="Alkaline phosphatase-like"/>
    <property type="match status" value="1"/>
</dbReference>
<dbReference type="CDD" id="cd16012">
    <property type="entry name" value="ALP"/>
    <property type="match status" value="1"/>
</dbReference>
<dbReference type="InterPro" id="IPR001952">
    <property type="entry name" value="Alkaline_phosphatase"/>
</dbReference>
<name>R1AU07_9FIRM</name>
<feature type="binding site" evidence="8">
    <location>
        <position position="152"/>
    </location>
    <ligand>
        <name>Mg(2+)</name>
        <dbReference type="ChEBI" id="CHEBI:18420"/>
    </ligand>
</feature>
<keyword evidence="4 10" id="KW-0378">Hydrolase</keyword>
<dbReference type="PANTHER" id="PTHR11596:SF5">
    <property type="entry name" value="ALKALINE PHOSPHATASE"/>
    <property type="match status" value="1"/>
</dbReference>
<dbReference type="EC" id="3.1.3.1" evidence="10"/>
<keyword evidence="6 8" id="KW-0460">Magnesium</keyword>
<dbReference type="InterPro" id="IPR018299">
    <property type="entry name" value="Alkaline_phosphatase_AS"/>
</dbReference>
<feature type="active site" description="Phosphoserine intermediate" evidence="7">
    <location>
        <position position="99"/>
    </location>
</feature>
<gene>
    <name evidence="10" type="ORF">L21TH_1803</name>
</gene>
<dbReference type="PRINTS" id="PR00113">
    <property type="entry name" value="ALKPHPHTASE"/>
</dbReference>
<dbReference type="GO" id="GO:0004035">
    <property type="term" value="F:alkaline phosphatase activity"/>
    <property type="evidence" value="ECO:0007669"/>
    <property type="project" value="UniProtKB-EC"/>
</dbReference>
<dbReference type="GO" id="GO:0046872">
    <property type="term" value="F:metal ion binding"/>
    <property type="evidence" value="ECO:0007669"/>
    <property type="project" value="UniProtKB-KW"/>
</dbReference>
<feature type="binding site" evidence="8">
    <location>
        <position position="51"/>
    </location>
    <ligand>
        <name>Mg(2+)</name>
        <dbReference type="ChEBI" id="CHEBI:18420"/>
    </ligand>
</feature>
<feature type="binding site" evidence="8">
    <location>
        <position position="51"/>
    </location>
    <ligand>
        <name>Zn(2+)</name>
        <dbReference type="ChEBI" id="CHEBI:29105"/>
        <label>2</label>
    </ligand>
</feature>
<dbReference type="SMART" id="SM00098">
    <property type="entry name" value="alkPPc"/>
    <property type="match status" value="1"/>
</dbReference>
<dbReference type="Proteomes" id="UP000013378">
    <property type="component" value="Unassembled WGS sequence"/>
</dbReference>
<comment type="cofactor">
    <cofactor evidence="8">
        <name>Zn(2+)</name>
        <dbReference type="ChEBI" id="CHEBI:29105"/>
    </cofactor>
    <text evidence="8">Binds 2 Zn(2+) ions.</text>
</comment>
<dbReference type="OrthoDB" id="9794455at2"/>
<dbReference type="Gene3D" id="3.40.720.10">
    <property type="entry name" value="Alkaline Phosphatase, subunit A"/>
    <property type="match status" value="1"/>
</dbReference>
<evidence type="ECO:0000256" key="1">
    <source>
        <dbReference type="ARBA" id="ARBA00005984"/>
    </source>
</evidence>
<proteinExistence type="inferred from homology"/>
<feature type="binding site" evidence="8">
    <location>
        <position position="290"/>
    </location>
    <ligand>
        <name>Mg(2+)</name>
        <dbReference type="ChEBI" id="CHEBI:18420"/>
    </ligand>
</feature>
<keyword evidence="2" id="KW-0597">Phosphoprotein</keyword>
<dbReference type="STRING" id="1304284.L21TH_1803"/>
<keyword evidence="5 8" id="KW-0862">Zinc</keyword>
<accession>R1AU07</accession>
<comment type="similarity">
    <text evidence="1 9">Belongs to the alkaline phosphatase family.</text>
</comment>
<feature type="binding site" evidence="8">
    <location>
        <position position="339"/>
    </location>
    <ligand>
        <name>Zn(2+)</name>
        <dbReference type="ChEBI" id="CHEBI:29105"/>
        <label>2</label>
    </ligand>
</feature>
<dbReference type="EMBL" id="ARZA01000203">
    <property type="protein sequence ID" value="EOD00152.1"/>
    <property type="molecule type" value="Genomic_DNA"/>
</dbReference>
<keyword evidence="3 8" id="KW-0479">Metal-binding</keyword>
<comment type="cofactor">
    <cofactor evidence="8">
        <name>Mg(2+)</name>
        <dbReference type="ChEBI" id="CHEBI:18420"/>
    </cofactor>
    <text evidence="8">Binds 1 Mg(2+) ion.</text>
</comment>
<evidence type="ECO:0000256" key="8">
    <source>
        <dbReference type="PIRSR" id="PIRSR601952-2"/>
    </source>
</evidence>
<feature type="binding site" evidence="8">
    <location>
        <position position="150"/>
    </location>
    <ligand>
        <name>Mg(2+)</name>
        <dbReference type="ChEBI" id="CHEBI:18420"/>
    </ligand>
</feature>
<dbReference type="Pfam" id="PF00245">
    <property type="entry name" value="Alk_phosphatase"/>
    <property type="match status" value="1"/>
</dbReference>
<protein>
    <submittedName>
        <fullName evidence="10">Alkaline phosphatase</fullName>
        <ecNumber evidence="10">3.1.3.1</ecNumber>
    </submittedName>
</protein>
<evidence type="ECO:0000256" key="6">
    <source>
        <dbReference type="ARBA" id="ARBA00022842"/>
    </source>
</evidence>
<evidence type="ECO:0000256" key="5">
    <source>
        <dbReference type="ARBA" id="ARBA00022833"/>
    </source>
</evidence>
<dbReference type="Gene3D" id="1.10.60.40">
    <property type="match status" value="1"/>
</dbReference>
<evidence type="ECO:0000256" key="4">
    <source>
        <dbReference type="ARBA" id="ARBA00022801"/>
    </source>
</evidence>
<dbReference type="PATRIC" id="fig|1304284.3.peg.1770"/>
<evidence type="ECO:0000256" key="3">
    <source>
        <dbReference type="ARBA" id="ARBA00022723"/>
    </source>
</evidence>
<keyword evidence="11" id="KW-1185">Reference proteome</keyword>
<dbReference type="RefSeq" id="WP_006314498.1">
    <property type="nucleotide sequence ID" value="NZ_ARZA01000203.1"/>
</dbReference>
<dbReference type="eggNOG" id="COG1785">
    <property type="taxonomic scope" value="Bacteria"/>
</dbReference>
<organism evidence="10 11">
    <name type="scientific">Caldisalinibacter kiritimatiensis</name>
    <dbReference type="NCBI Taxonomy" id="1304284"/>
    <lineage>
        <taxon>Bacteria</taxon>
        <taxon>Bacillati</taxon>
        <taxon>Bacillota</taxon>
        <taxon>Tissierellia</taxon>
        <taxon>Tissierellales</taxon>
        <taxon>Thermohalobacteraceae</taxon>
        <taxon>Caldisalinibacter</taxon>
    </lineage>
</organism>
<evidence type="ECO:0000256" key="7">
    <source>
        <dbReference type="PIRSR" id="PIRSR601952-1"/>
    </source>
</evidence>
<dbReference type="InterPro" id="IPR017850">
    <property type="entry name" value="Alkaline_phosphatase_core_sf"/>
</dbReference>
<feature type="binding site" evidence="8">
    <location>
        <position position="338"/>
    </location>
    <ligand>
        <name>Zn(2+)</name>
        <dbReference type="ChEBI" id="CHEBI:29105"/>
        <label>2</label>
    </ligand>
</feature>
<dbReference type="PROSITE" id="PS00123">
    <property type="entry name" value="ALKALINE_PHOSPHATASE"/>
    <property type="match status" value="1"/>
</dbReference>
<evidence type="ECO:0000256" key="9">
    <source>
        <dbReference type="RuleBase" id="RU003946"/>
    </source>
</evidence>
<evidence type="ECO:0000313" key="11">
    <source>
        <dbReference type="Proteomes" id="UP000013378"/>
    </source>
</evidence>
<dbReference type="PANTHER" id="PTHR11596">
    <property type="entry name" value="ALKALINE PHOSPHATASE"/>
    <property type="match status" value="1"/>
</dbReference>
<dbReference type="AlphaFoldDB" id="R1AU07"/>
<evidence type="ECO:0000313" key="10">
    <source>
        <dbReference type="EMBL" id="EOD00152.1"/>
    </source>
</evidence>